<evidence type="ECO:0000313" key="4">
    <source>
        <dbReference type="Proteomes" id="UP000316798"/>
    </source>
</evidence>
<comment type="catalytic activity">
    <reaction evidence="2">
        <text>a 3'-end 2',3'-cyclophospho-ribonucleotide-RNA + H2O = a 3'-end 2'-phospho-ribonucleotide-RNA + H(+)</text>
        <dbReference type="Rhea" id="RHEA:11828"/>
        <dbReference type="Rhea" id="RHEA-COMP:10464"/>
        <dbReference type="Rhea" id="RHEA-COMP:17353"/>
        <dbReference type="ChEBI" id="CHEBI:15377"/>
        <dbReference type="ChEBI" id="CHEBI:15378"/>
        <dbReference type="ChEBI" id="CHEBI:83064"/>
        <dbReference type="ChEBI" id="CHEBI:173113"/>
        <dbReference type="EC" id="3.1.4.58"/>
    </reaction>
</comment>
<dbReference type="PANTHER" id="PTHR35561">
    <property type="entry name" value="RNA 2',3'-CYCLIC PHOSPHODIESTERASE"/>
    <property type="match status" value="1"/>
</dbReference>
<dbReference type="EC" id="3.1.4.58" evidence="2"/>
<accession>A0A515DH45</accession>
<dbReference type="InterPro" id="IPR004175">
    <property type="entry name" value="RNA_CPDase"/>
</dbReference>
<feature type="active site" description="Proton donor" evidence="2">
    <location>
        <position position="58"/>
    </location>
</feature>
<keyword evidence="1 2" id="KW-0378">Hydrolase</keyword>
<evidence type="ECO:0000256" key="1">
    <source>
        <dbReference type="ARBA" id="ARBA00022801"/>
    </source>
</evidence>
<comment type="function">
    <text evidence="2">Hydrolyzes RNA 2',3'-cyclic phosphodiester to an RNA 2'-phosphomonoester.</text>
</comment>
<feature type="short sequence motif" description="HXTX 2" evidence="2">
    <location>
        <begin position="147"/>
        <end position="150"/>
    </location>
</feature>
<dbReference type="Proteomes" id="UP000316798">
    <property type="component" value="Chromosome"/>
</dbReference>
<dbReference type="Gene3D" id="3.90.1140.10">
    <property type="entry name" value="Cyclic phosphodiesterase"/>
    <property type="match status" value="1"/>
</dbReference>
<feature type="active site" description="Proton acceptor" evidence="2">
    <location>
        <position position="147"/>
    </location>
</feature>
<reference evidence="3 4" key="1">
    <citation type="submission" date="2019-01" db="EMBL/GenBank/DDBJ databases">
        <title>Genomic insights into a novel species Rhodoferax sp.</title>
        <authorList>
            <person name="Jin L."/>
        </authorList>
    </citation>
    <scope>NUCLEOTIDE SEQUENCE [LARGE SCALE GENOMIC DNA]</scope>
    <source>
        <strain evidence="3 4">CHu59-6-5</strain>
    </source>
</reference>
<dbReference type="NCBIfam" id="TIGR02258">
    <property type="entry name" value="2_5_ligase"/>
    <property type="match status" value="1"/>
</dbReference>
<dbReference type="SUPFAM" id="SSF55144">
    <property type="entry name" value="LigT-like"/>
    <property type="match status" value="1"/>
</dbReference>
<dbReference type="GO" id="GO:0004113">
    <property type="term" value="F:2',3'-cyclic-nucleotide 3'-phosphodiesterase activity"/>
    <property type="evidence" value="ECO:0007669"/>
    <property type="project" value="InterPro"/>
</dbReference>
<gene>
    <name evidence="3" type="primary">thpR</name>
    <name evidence="3" type="ORF">EUB48_10275</name>
</gene>
<organism evidence="3 4">
    <name type="scientific">Rhodoferax sediminis</name>
    <dbReference type="NCBI Taxonomy" id="2509614"/>
    <lineage>
        <taxon>Bacteria</taxon>
        <taxon>Pseudomonadati</taxon>
        <taxon>Pseudomonadota</taxon>
        <taxon>Betaproteobacteria</taxon>
        <taxon>Burkholderiales</taxon>
        <taxon>Comamonadaceae</taxon>
        <taxon>Rhodoferax</taxon>
    </lineage>
</organism>
<dbReference type="AlphaFoldDB" id="A0A515DH45"/>
<dbReference type="GO" id="GO:0008664">
    <property type="term" value="F:RNA 2',3'-cyclic 3'-phosphodiesterase activity"/>
    <property type="evidence" value="ECO:0007669"/>
    <property type="project" value="UniProtKB-EC"/>
</dbReference>
<dbReference type="OrthoDB" id="7061261at2"/>
<name>A0A515DH45_9BURK</name>
<feature type="short sequence motif" description="HXTX 1" evidence="2">
    <location>
        <begin position="58"/>
        <end position="61"/>
    </location>
</feature>
<evidence type="ECO:0000256" key="2">
    <source>
        <dbReference type="HAMAP-Rule" id="MF_01940"/>
    </source>
</evidence>
<sequence length="194" mass="21078">MPGQLSLPGFDAPSQPTDRLFFAIFPDATAAARIAQLAQHLRGEHGLKGRPLATERFHITLHHLGDYVGLPQSVVAAAGDAAAAVAMSPFEVAFDHAGSFSGRPRNRPFVLRAGDGAAALRAFQQTLGEAMKKTGLGRWVESQYTPHVTLLFDDRHVAEQAVETIGWRVHEFVLVHSLLGQGLHVPLARWPLRV</sequence>
<protein>
    <recommendedName>
        <fullName evidence="2">RNA 2',3'-cyclic phosphodiesterase</fullName>
        <shortName evidence="2">RNA 2',3'-CPDase</shortName>
        <ecNumber evidence="2">3.1.4.58</ecNumber>
    </recommendedName>
</protein>
<dbReference type="PANTHER" id="PTHR35561:SF1">
    <property type="entry name" value="RNA 2',3'-CYCLIC PHOSPHODIESTERASE"/>
    <property type="match status" value="1"/>
</dbReference>
<evidence type="ECO:0000313" key="3">
    <source>
        <dbReference type="EMBL" id="QDL39746.1"/>
    </source>
</evidence>
<proteinExistence type="inferred from homology"/>
<dbReference type="EMBL" id="CP035503">
    <property type="protein sequence ID" value="QDL39746.1"/>
    <property type="molecule type" value="Genomic_DNA"/>
</dbReference>
<dbReference type="InterPro" id="IPR009097">
    <property type="entry name" value="Cyclic_Pdiesterase"/>
</dbReference>
<dbReference type="Pfam" id="PF13563">
    <property type="entry name" value="2_5_RNA_ligase2"/>
    <property type="match status" value="1"/>
</dbReference>
<keyword evidence="4" id="KW-1185">Reference proteome</keyword>
<dbReference type="HAMAP" id="MF_01940">
    <property type="entry name" value="RNA_CPDase"/>
    <property type="match status" value="1"/>
</dbReference>
<comment type="similarity">
    <text evidence="2">Belongs to the 2H phosphoesterase superfamily. ThpR family.</text>
</comment>
<dbReference type="KEGG" id="rhf:EUB48_10275"/>